<evidence type="ECO:0000313" key="1">
    <source>
        <dbReference type="EMBL" id="MBL0764280.1"/>
    </source>
</evidence>
<dbReference type="EMBL" id="JAERQG010000001">
    <property type="protein sequence ID" value="MBL0764280.1"/>
    <property type="molecule type" value="Genomic_DNA"/>
</dbReference>
<sequence>MRLPVIKHVVEFIEKNDEDYVVETMDLLEDLIEAKGIKPEELDVIGELLSNFSGALEVHKDIKGGTSQKDALNNFMKRVMGSIGK</sequence>
<dbReference type="Pfam" id="PF22264">
    <property type="entry name" value="DUF6952"/>
    <property type="match status" value="1"/>
</dbReference>
<reference evidence="1" key="1">
    <citation type="submission" date="2021-01" db="EMBL/GenBank/DDBJ databases">
        <title>Marivirga sp. nov., isolated from intertidal surface sediments.</title>
        <authorList>
            <person name="Zhang M."/>
        </authorList>
    </citation>
    <scope>NUCLEOTIDE SEQUENCE</scope>
    <source>
        <strain evidence="1">SM1354</strain>
    </source>
</reference>
<protein>
    <submittedName>
        <fullName evidence="1">Uncharacterized protein</fullName>
    </submittedName>
</protein>
<comment type="caution">
    <text evidence="1">The sequence shown here is derived from an EMBL/GenBank/DDBJ whole genome shotgun (WGS) entry which is preliminary data.</text>
</comment>
<dbReference type="InterPro" id="IPR053810">
    <property type="entry name" value="DUF6952"/>
</dbReference>
<dbReference type="AlphaFoldDB" id="A0A937A8P6"/>
<accession>A0A937A8P6</accession>
<proteinExistence type="predicted"/>
<dbReference type="Proteomes" id="UP000642920">
    <property type="component" value="Unassembled WGS sequence"/>
</dbReference>
<keyword evidence="2" id="KW-1185">Reference proteome</keyword>
<organism evidence="1 2">
    <name type="scientific">Marivirga atlantica</name>
    <dbReference type="NCBI Taxonomy" id="1548457"/>
    <lineage>
        <taxon>Bacteria</taxon>
        <taxon>Pseudomonadati</taxon>
        <taxon>Bacteroidota</taxon>
        <taxon>Cytophagia</taxon>
        <taxon>Cytophagales</taxon>
        <taxon>Marivirgaceae</taxon>
        <taxon>Marivirga</taxon>
    </lineage>
</organism>
<gene>
    <name evidence="1" type="ORF">JKP34_03390</name>
</gene>
<dbReference type="RefSeq" id="WP_201917715.1">
    <property type="nucleotide sequence ID" value="NZ_JAERQG010000001.1"/>
</dbReference>
<name>A0A937A8P6_9BACT</name>
<evidence type="ECO:0000313" key="2">
    <source>
        <dbReference type="Proteomes" id="UP000642920"/>
    </source>
</evidence>